<reference evidence="1 2" key="1">
    <citation type="submission" date="2018-05" db="EMBL/GenBank/DDBJ databases">
        <title>Genomic Encyclopedia of Type Strains, Phase I: the one thousand microbial genomes (KMG-I) project.</title>
        <authorList>
            <person name="Kyrpides N."/>
        </authorList>
    </citation>
    <scope>NUCLEOTIDE SEQUENCE [LARGE SCALE GENOMIC DNA]</scope>
    <source>
        <strain evidence="1 2">DSM 15611</strain>
    </source>
</reference>
<proteinExistence type="predicted"/>
<protein>
    <submittedName>
        <fullName evidence="1">Uncharacterized protein</fullName>
    </submittedName>
</protein>
<keyword evidence="2" id="KW-1185">Reference proteome</keyword>
<dbReference type="AlphaFoldDB" id="A0A318HWV7"/>
<dbReference type="EMBL" id="QJJX01000023">
    <property type="protein sequence ID" value="PXX21150.1"/>
    <property type="molecule type" value="Genomic_DNA"/>
</dbReference>
<dbReference type="Proteomes" id="UP000248314">
    <property type="component" value="Unassembled WGS sequence"/>
</dbReference>
<name>A0A318HWV7_9BACT</name>
<sequence>MRLQRYNYKLNYAKFSLTFYDTKINKYLF</sequence>
<accession>A0A318HWV7</accession>
<comment type="caution">
    <text evidence="1">The sequence shown here is derived from an EMBL/GenBank/DDBJ whole genome shotgun (WGS) entry which is preliminary data.</text>
</comment>
<evidence type="ECO:0000313" key="2">
    <source>
        <dbReference type="Proteomes" id="UP000248314"/>
    </source>
</evidence>
<gene>
    <name evidence="1" type="ORF">EJ73_01919</name>
</gene>
<evidence type="ECO:0000313" key="1">
    <source>
        <dbReference type="EMBL" id="PXX21150.1"/>
    </source>
</evidence>
<organism evidence="1 2">
    <name type="scientific">Hoylesella shahii DSM 15611 = JCM 12083</name>
    <dbReference type="NCBI Taxonomy" id="1122991"/>
    <lineage>
        <taxon>Bacteria</taxon>
        <taxon>Pseudomonadati</taxon>
        <taxon>Bacteroidota</taxon>
        <taxon>Bacteroidia</taxon>
        <taxon>Bacteroidales</taxon>
        <taxon>Prevotellaceae</taxon>
        <taxon>Hoylesella</taxon>
    </lineage>
</organism>